<feature type="transmembrane region" description="Helical" evidence="1">
    <location>
        <begin position="47"/>
        <end position="66"/>
    </location>
</feature>
<keyword evidence="1" id="KW-0472">Membrane</keyword>
<feature type="transmembrane region" description="Helical" evidence="1">
    <location>
        <begin position="140"/>
        <end position="163"/>
    </location>
</feature>
<name>A0A428DJ66_STRMT</name>
<dbReference type="AlphaFoldDB" id="A0A428DJ66"/>
<feature type="transmembrane region" description="Helical" evidence="1">
    <location>
        <begin position="78"/>
        <end position="98"/>
    </location>
</feature>
<comment type="caution">
    <text evidence="3">The sequence shown here is derived from an EMBL/GenBank/DDBJ whole genome shotgun (WGS) entry which is preliminary data.</text>
</comment>
<dbReference type="GO" id="GO:0016747">
    <property type="term" value="F:acyltransferase activity, transferring groups other than amino-acyl groups"/>
    <property type="evidence" value="ECO:0007669"/>
    <property type="project" value="InterPro"/>
</dbReference>
<proteinExistence type="predicted"/>
<dbReference type="EMBL" id="RJNZ01000001">
    <property type="protein sequence ID" value="RSI94219.1"/>
    <property type="molecule type" value="Genomic_DNA"/>
</dbReference>
<reference evidence="3 4" key="1">
    <citation type="submission" date="2018-11" db="EMBL/GenBank/DDBJ databases">
        <title>Species Designations Belie Phenotypic and Genotypic Heterogeneity in Oral Streptococci.</title>
        <authorList>
            <person name="Velsko I."/>
        </authorList>
    </citation>
    <scope>NUCLEOTIDE SEQUENCE [LARGE SCALE GENOMIC DNA]</scope>
    <source>
        <strain evidence="3 4">BCC55</strain>
    </source>
</reference>
<dbReference type="InterPro" id="IPR002656">
    <property type="entry name" value="Acyl_transf_3_dom"/>
</dbReference>
<dbReference type="Pfam" id="PF01757">
    <property type="entry name" value="Acyl_transf_3"/>
    <property type="match status" value="1"/>
</dbReference>
<keyword evidence="3" id="KW-0012">Acyltransferase</keyword>
<evidence type="ECO:0000259" key="2">
    <source>
        <dbReference type="Pfam" id="PF01757"/>
    </source>
</evidence>
<evidence type="ECO:0000256" key="1">
    <source>
        <dbReference type="SAM" id="Phobius"/>
    </source>
</evidence>
<organism evidence="3 4">
    <name type="scientific">Streptococcus mitis</name>
    <dbReference type="NCBI Taxonomy" id="28037"/>
    <lineage>
        <taxon>Bacteria</taxon>
        <taxon>Bacillati</taxon>
        <taxon>Bacillota</taxon>
        <taxon>Bacilli</taxon>
        <taxon>Lactobacillales</taxon>
        <taxon>Streptococcaceae</taxon>
        <taxon>Streptococcus</taxon>
        <taxon>Streptococcus mitis group</taxon>
    </lineage>
</organism>
<keyword evidence="3" id="KW-0808">Transferase</keyword>
<protein>
    <submittedName>
        <fullName evidence="3">Acyltransferase family protein</fullName>
    </submittedName>
</protein>
<gene>
    <name evidence="3" type="ORF">D8845_00370</name>
</gene>
<feature type="domain" description="Acyltransferase 3" evidence="2">
    <location>
        <begin position="11"/>
        <end position="159"/>
    </location>
</feature>
<dbReference type="Proteomes" id="UP000267870">
    <property type="component" value="Unassembled WGS sequence"/>
</dbReference>
<feature type="transmembrane region" description="Helical" evidence="1">
    <location>
        <begin position="110"/>
        <end position="128"/>
    </location>
</feature>
<evidence type="ECO:0000313" key="4">
    <source>
        <dbReference type="Proteomes" id="UP000267870"/>
    </source>
</evidence>
<keyword evidence="1" id="KW-0812">Transmembrane</keyword>
<keyword evidence="1" id="KW-1133">Transmembrane helix</keyword>
<feature type="transmembrane region" description="Helical" evidence="1">
    <location>
        <begin position="19"/>
        <end position="35"/>
    </location>
</feature>
<sequence length="174" mass="20638">MINTFIFHKPLQQYVPQTFRLWTWFFYYILGGYLGKINIQEIKLTKLIKISFSIIFIISPILLFYLAKNVYHDAPAEYFYDSMIVKIVSIGLFILFLKIEKNIVLKNNELIVKLSSLTLGVYIVHTYVLARVAKYINYNLWYNAVIILIVTLSISFFISRIIWSVKYFRVLLKI</sequence>
<accession>A0A428DJ66</accession>
<evidence type="ECO:0000313" key="3">
    <source>
        <dbReference type="EMBL" id="RSI94219.1"/>
    </source>
</evidence>